<gene>
    <name evidence="3" type="ORF">NUH22_09045</name>
</gene>
<dbReference type="PROSITE" id="PS51257">
    <property type="entry name" value="PROKAR_LIPOPROTEIN"/>
    <property type="match status" value="1"/>
</dbReference>
<feature type="signal peptide" evidence="2">
    <location>
        <begin position="1"/>
        <end position="22"/>
    </location>
</feature>
<evidence type="ECO:0000256" key="2">
    <source>
        <dbReference type="SAM" id="SignalP"/>
    </source>
</evidence>
<reference evidence="3" key="1">
    <citation type="journal article" date="2022" name="Pest Manag. Sci.">
        <title>Glutamicibacter halophytocola-mediated host fitness of potato tuber moth on Solanaceae crops.</title>
        <authorList>
            <person name="Wang W."/>
            <person name="Xiao G."/>
            <person name="Du G."/>
            <person name="Chang L."/>
            <person name="Yang Y."/>
            <person name="Ye J."/>
            <person name="Chen B."/>
        </authorList>
    </citation>
    <scope>NUCLEOTIDE SEQUENCE</scope>
    <source>
        <strain evidence="3">S2</strain>
    </source>
</reference>
<dbReference type="Proteomes" id="UP001060018">
    <property type="component" value="Chromosome"/>
</dbReference>
<dbReference type="AlphaFoldDB" id="A0AA94XST2"/>
<protein>
    <recommendedName>
        <fullName evidence="5">Cell surface protein</fullName>
    </recommendedName>
</protein>
<feature type="region of interest" description="Disordered" evidence="1">
    <location>
        <begin position="188"/>
        <end position="208"/>
    </location>
</feature>
<dbReference type="EMBL" id="CP102487">
    <property type="protein sequence ID" value="UUX57482.1"/>
    <property type="molecule type" value="Genomic_DNA"/>
</dbReference>
<accession>A0AA94XST2</accession>
<dbReference type="KEGG" id="gar:AOZ07_09140"/>
<name>A0AA94XST2_9MICC</name>
<feature type="chain" id="PRO_5041731466" description="Cell surface protein" evidence="2">
    <location>
        <begin position="23"/>
        <end position="208"/>
    </location>
</feature>
<evidence type="ECO:0008006" key="5">
    <source>
        <dbReference type="Google" id="ProtNLM"/>
    </source>
</evidence>
<sequence length="208" mass="22365">MKRINYRLAVECFFLAAAPSVAACSSGGVTAADPGSLPVAEKHGSFAVDVEKPAATVGDADYVFVGKVESKVGTTYKDPVAIETENGTKEIADPYTDYKIKVLRNIKGELVSDRAIPVQKSGGVDKEQKYVVLYEDDVLPEVGSTYVFLAYAQEDGSLLVSGPNSSLEIEAGTEMELGKSKVVQAYGEAMKSQEKTDRTRFRSNFDAS</sequence>
<feature type="compositionally biased region" description="Basic and acidic residues" evidence="1">
    <location>
        <begin position="191"/>
        <end position="200"/>
    </location>
</feature>
<dbReference type="RefSeq" id="WP_060701721.1">
    <property type="nucleotide sequence ID" value="NZ_CP012750.1"/>
</dbReference>
<evidence type="ECO:0000313" key="3">
    <source>
        <dbReference type="EMBL" id="UUX57482.1"/>
    </source>
</evidence>
<evidence type="ECO:0000256" key="1">
    <source>
        <dbReference type="SAM" id="MobiDB-lite"/>
    </source>
</evidence>
<organism evidence="3 4">
    <name type="scientific">Glutamicibacter halophytocola</name>
    <dbReference type="NCBI Taxonomy" id="1933880"/>
    <lineage>
        <taxon>Bacteria</taxon>
        <taxon>Bacillati</taxon>
        <taxon>Actinomycetota</taxon>
        <taxon>Actinomycetes</taxon>
        <taxon>Micrococcales</taxon>
        <taxon>Micrococcaceae</taxon>
        <taxon>Glutamicibacter</taxon>
    </lineage>
</organism>
<keyword evidence="2" id="KW-0732">Signal</keyword>
<proteinExistence type="predicted"/>
<evidence type="ECO:0000313" key="4">
    <source>
        <dbReference type="Proteomes" id="UP001060018"/>
    </source>
</evidence>